<dbReference type="GO" id="GO:0102919">
    <property type="term" value="F:5,6-dimethylbenzimidazole synthase activity"/>
    <property type="evidence" value="ECO:0007669"/>
    <property type="project" value="UniProtKB-EC"/>
</dbReference>
<evidence type="ECO:0000259" key="4">
    <source>
        <dbReference type="Pfam" id="PF00881"/>
    </source>
</evidence>
<proteinExistence type="predicted"/>
<dbReference type="EMBL" id="SZVP01000004">
    <property type="protein sequence ID" value="TMM45980.1"/>
    <property type="molecule type" value="Genomic_DNA"/>
</dbReference>
<keyword evidence="2" id="KW-0288">FMN</keyword>
<keyword evidence="3 5" id="KW-0560">Oxidoreductase</keyword>
<keyword evidence="6" id="KW-1185">Reference proteome</keyword>
<dbReference type="Pfam" id="PF00881">
    <property type="entry name" value="Nitroreductase"/>
    <property type="match status" value="1"/>
</dbReference>
<dbReference type="EC" id="1.13.11.79" evidence="5"/>
<dbReference type="RefSeq" id="WP_138621658.1">
    <property type="nucleotide sequence ID" value="NZ_SZVP01000004.1"/>
</dbReference>
<evidence type="ECO:0000313" key="5">
    <source>
        <dbReference type="EMBL" id="TMM45980.1"/>
    </source>
</evidence>
<dbReference type="InterPro" id="IPR012825">
    <property type="entry name" value="BluB"/>
</dbReference>
<reference evidence="5 6" key="1">
    <citation type="submission" date="2019-05" db="EMBL/GenBank/DDBJ databases">
        <title>Colwellia ponticola sp. nov., isolated from seawater.</title>
        <authorList>
            <person name="Yoon J.-H."/>
        </authorList>
    </citation>
    <scope>NUCLEOTIDE SEQUENCE [LARGE SCALE GENOMIC DNA]</scope>
    <source>
        <strain evidence="5 6">OISW-25</strain>
    </source>
</reference>
<evidence type="ECO:0000256" key="2">
    <source>
        <dbReference type="ARBA" id="ARBA00022643"/>
    </source>
</evidence>
<gene>
    <name evidence="5" type="primary">bluB</name>
    <name evidence="5" type="ORF">FCS21_06550</name>
</gene>
<dbReference type="InterPro" id="IPR050627">
    <property type="entry name" value="Nitroreductase/BluB"/>
</dbReference>
<protein>
    <submittedName>
        <fullName evidence="5">5,6-dimethylbenzimidazole synthase</fullName>
        <ecNumber evidence="5">1.13.11.79</ecNumber>
    </submittedName>
</protein>
<organism evidence="5 6">
    <name type="scientific">Colwellia ponticola</name>
    <dbReference type="NCBI Taxonomy" id="2304625"/>
    <lineage>
        <taxon>Bacteria</taxon>
        <taxon>Pseudomonadati</taxon>
        <taxon>Pseudomonadota</taxon>
        <taxon>Gammaproteobacteria</taxon>
        <taxon>Alteromonadales</taxon>
        <taxon>Colwelliaceae</taxon>
        <taxon>Colwellia</taxon>
    </lineage>
</organism>
<dbReference type="InterPro" id="IPR000415">
    <property type="entry name" value="Nitroreductase-like"/>
</dbReference>
<name>A0A8H2PN43_9GAMM</name>
<dbReference type="InterPro" id="IPR029479">
    <property type="entry name" value="Nitroreductase"/>
</dbReference>
<evidence type="ECO:0000256" key="1">
    <source>
        <dbReference type="ARBA" id="ARBA00022630"/>
    </source>
</evidence>
<dbReference type="Gene3D" id="3.40.109.10">
    <property type="entry name" value="NADH Oxidase"/>
    <property type="match status" value="1"/>
</dbReference>
<dbReference type="PANTHER" id="PTHR23026:SF90">
    <property type="entry name" value="IODOTYROSINE DEIODINASE 1"/>
    <property type="match status" value="1"/>
</dbReference>
<dbReference type="NCBIfam" id="TIGR02476">
    <property type="entry name" value="BluB"/>
    <property type="match status" value="1"/>
</dbReference>
<feature type="domain" description="Nitroreductase" evidence="4">
    <location>
        <begin position="19"/>
        <end position="183"/>
    </location>
</feature>
<sequence length="227" mass="25801">MNKHFTQADVALLEEVLRLRRDVRGNRFIDTPVSPATVNKLIDAALYAPSVGYSQPWQFVIIRDENIKQDVYNSFLTVNHYSSKLFSQQKQVDYKALKLEGIREAPVNIAVLYKPSDTPVLGQSSMKDMGRFSVVCAIQNLWLMARSLNIGVGWVSIIEPEVVKKIVNAPSNTELIGYLCIGYVDEFLDEPELKSKGWQTQKKREEVVFYEQLPSCPTNTKVNVNDE</sequence>
<dbReference type="PANTHER" id="PTHR23026">
    <property type="entry name" value="NADPH NITROREDUCTASE"/>
    <property type="match status" value="1"/>
</dbReference>
<dbReference type="Proteomes" id="UP000307702">
    <property type="component" value="Unassembled WGS sequence"/>
</dbReference>
<dbReference type="OrthoDB" id="9773807at2"/>
<evidence type="ECO:0000256" key="3">
    <source>
        <dbReference type="ARBA" id="ARBA00023002"/>
    </source>
</evidence>
<evidence type="ECO:0000313" key="6">
    <source>
        <dbReference type="Proteomes" id="UP000307702"/>
    </source>
</evidence>
<dbReference type="AlphaFoldDB" id="A0A8H2PN43"/>
<comment type="caution">
    <text evidence="5">The sequence shown here is derived from an EMBL/GenBank/DDBJ whole genome shotgun (WGS) entry which is preliminary data.</text>
</comment>
<accession>A0A8H2PN43</accession>
<keyword evidence="1" id="KW-0285">Flavoprotein</keyword>
<dbReference type="SUPFAM" id="SSF55469">
    <property type="entry name" value="FMN-dependent nitroreductase-like"/>
    <property type="match status" value="1"/>
</dbReference>